<dbReference type="Pfam" id="PF08000">
    <property type="entry name" value="bPH_1"/>
    <property type="match status" value="1"/>
</dbReference>
<dbReference type="PANTHER" id="PTHR35796:SF3">
    <property type="entry name" value="BHLH DOMAIN-CONTAINING PROTEIN"/>
    <property type="match status" value="1"/>
</dbReference>
<accession>A0A9X1B6F9</accession>
<dbReference type="AlphaFoldDB" id="A0A9X1B6F9"/>
<sequence>MGLFSGLLGNASTIDPAKLANELEPILAAEETIEVAFKVIRDQFIFTNARLLLIDKQGLTGKKVEYLSIPYKAITRFSVETAGHFDLDAELKVWVSGASEPIEKTLRGADNVSEIQKALATAVLSVR</sequence>
<dbReference type="InterPro" id="IPR012544">
    <property type="entry name" value="PHb"/>
</dbReference>
<dbReference type="InterPro" id="IPR037063">
    <property type="entry name" value="PHb_sf"/>
</dbReference>
<dbReference type="PANTHER" id="PTHR35796">
    <property type="entry name" value="HYPOTHETICAL CYTOSOLIC PROTEIN"/>
    <property type="match status" value="1"/>
</dbReference>
<protein>
    <recommendedName>
        <fullName evidence="1">Bacterial Pleckstrin homology domain-containing protein</fullName>
    </recommendedName>
</protein>
<evidence type="ECO:0000313" key="2">
    <source>
        <dbReference type="EMBL" id="MBK1621119.1"/>
    </source>
</evidence>
<gene>
    <name evidence="2" type="ORF">CKO42_22400</name>
</gene>
<name>A0A9X1B6F9_9GAMM</name>
<dbReference type="CDD" id="cd13225">
    <property type="entry name" value="PH-like_bacteria"/>
    <property type="match status" value="1"/>
</dbReference>
<dbReference type="RefSeq" id="WP_200249323.1">
    <property type="nucleotide sequence ID" value="NZ_NRRY01000059.1"/>
</dbReference>
<keyword evidence="3" id="KW-1185">Reference proteome</keyword>
<dbReference type="SUPFAM" id="SSF50729">
    <property type="entry name" value="PH domain-like"/>
    <property type="match status" value="1"/>
</dbReference>
<feature type="domain" description="Bacterial Pleckstrin homology" evidence="1">
    <location>
        <begin position="2"/>
        <end position="123"/>
    </location>
</feature>
<organism evidence="2 3">
    <name type="scientific">Lamprobacter modestohalophilus</name>
    <dbReference type="NCBI Taxonomy" id="1064514"/>
    <lineage>
        <taxon>Bacteria</taxon>
        <taxon>Pseudomonadati</taxon>
        <taxon>Pseudomonadota</taxon>
        <taxon>Gammaproteobacteria</taxon>
        <taxon>Chromatiales</taxon>
        <taxon>Chromatiaceae</taxon>
        <taxon>Lamprobacter</taxon>
    </lineage>
</organism>
<reference evidence="2 3" key="1">
    <citation type="journal article" date="2020" name="Microorganisms">
        <title>Osmotic Adaptation and Compatible Solute Biosynthesis of Phototrophic Bacteria as Revealed from Genome Analyses.</title>
        <authorList>
            <person name="Imhoff J.F."/>
            <person name="Rahn T."/>
            <person name="Kunzel S."/>
            <person name="Keller A."/>
            <person name="Neulinger S.C."/>
        </authorList>
    </citation>
    <scope>NUCLEOTIDE SEQUENCE [LARGE SCALE GENOMIC DNA]</scope>
    <source>
        <strain evidence="2 3">DSM 25653</strain>
    </source>
</reference>
<dbReference type="EMBL" id="NRRY01000059">
    <property type="protein sequence ID" value="MBK1621119.1"/>
    <property type="molecule type" value="Genomic_DNA"/>
</dbReference>
<evidence type="ECO:0000313" key="3">
    <source>
        <dbReference type="Proteomes" id="UP001138768"/>
    </source>
</evidence>
<comment type="caution">
    <text evidence="2">The sequence shown here is derived from an EMBL/GenBank/DDBJ whole genome shotgun (WGS) entry which is preliminary data.</text>
</comment>
<evidence type="ECO:0000259" key="1">
    <source>
        <dbReference type="Pfam" id="PF08000"/>
    </source>
</evidence>
<proteinExistence type="predicted"/>
<dbReference type="Gene3D" id="2.30.29.50">
    <property type="entry name" value="Bacterial Pleckstrin homology domain"/>
    <property type="match status" value="1"/>
</dbReference>
<dbReference type="Proteomes" id="UP001138768">
    <property type="component" value="Unassembled WGS sequence"/>
</dbReference>